<proteinExistence type="predicted"/>
<sequence length="114" mass="12414">MKRGGVIISISMVPSGEEQASAVSGIPFALRMALNWVDRYYRLGAALAGVSYSYYIMSPDGTQLQQIASWVQDGKIRPVVGRTVKFSDIEGVRQGCQEIFDGKGTGKFVVHILS</sequence>
<dbReference type="AlphaFoldDB" id="A0A0D2K1R1"/>
<dbReference type="STRING" id="1442371.A0A0D2K1R1"/>
<keyword evidence="2" id="KW-1185">Reference proteome</keyword>
<evidence type="ECO:0000313" key="1">
    <source>
        <dbReference type="EMBL" id="KIX96914.1"/>
    </source>
</evidence>
<dbReference type="GeneID" id="27713380"/>
<evidence type="ECO:0000313" key="2">
    <source>
        <dbReference type="Proteomes" id="UP000053411"/>
    </source>
</evidence>
<gene>
    <name evidence="1" type="ORF">Z520_07634</name>
</gene>
<organism evidence="1 2">
    <name type="scientific">Fonsecaea multimorphosa CBS 102226</name>
    <dbReference type="NCBI Taxonomy" id="1442371"/>
    <lineage>
        <taxon>Eukaryota</taxon>
        <taxon>Fungi</taxon>
        <taxon>Dikarya</taxon>
        <taxon>Ascomycota</taxon>
        <taxon>Pezizomycotina</taxon>
        <taxon>Eurotiomycetes</taxon>
        <taxon>Chaetothyriomycetidae</taxon>
        <taxon>Chaetothyriales</taxon>
        <taxon>Herpotrichiellaceae</taxon>
        <taxon>Fonsecaea</taxon>
    </lineage>
</organism>
<dbReference type="Gene3D" id="3.40.50.720">
    <property type="entry name" value="NAD(P)-binding Rossmann-like Domain"/>
    <property type="match status" value="1"/>
</dbReference>
<name>A0A0D2K1R1_9EURO</name>
<accession>A0A0D2K1R1</accession>
<dbReference type="RefSeq" id="XP_016631037.1">
    <property type="nucleotide sequence ID" value="XM_016778131.1"/>
</dbReference>
<reference evidence="1 2" key="1">
    <citation type="submission" date="2015-01" db="EMBL/GenBank/DDBJ databases">
        <title>The Genome Sequence of Fonsecaea multimorphosa CBS 102226.</title>
        <authorList>
            <consortium name="The Broad Institute Genomics Platform"/>
            <person name="Cuomo C."/>
            <person name="de Hoog S."/>
            <person name="Gorbushina A."/>
            <person name="Stielow B."/>
            <person name="Teixiera M."/>
            <person name="Abouelleil A."/>
            <person name="Chapman S.B."/>
            <person name="Priest M."/>
            <person name="Young S.K."/>
            <person name="Wortman J."/>
            <person name="Nusbaum C."/>
            <person name="Birren B."/>
        </authorList>
    </citation>
    <scope>NUCLEOTIDE SEQUENCE [LARGE SCALE GENOMIC DNA]</scope>
    <source>
        <strain evidence="1 2">CBS 102226</strain>
    </source>
</reference>
<dbReference type="Pfam" id="PF13602">
    <property type="entry name" value="ADH_zinc_N_2"/>
    <property type="match status" value="1"/>
</dbReference>
<dbReference type="Proteomes" id="UP000053411">
    <property type="component" value="Unassembled WGS sequence"/>
</dbReference>
<dbReference type="OrthoDB" id="191139at2759"/>
<dbReference type="Gene3D" id="3.90.180.10">
    <property type="entry name" value="Medium-chain alcohol dehydrogenases, catalytic domain"/>
    <property type="match status" value="1"/>
</dbReference>
<dbReference type="VEuPathDB" id="FungiDB:Z520_07634"/>
<dbReference type="EMBL" id="KN848076">
    <property type="protein sequence ID" value="KIX96914.1"/>
    <property type="molecule type" value="Genomic_DNA"/>
</dbReference>
<protein>
    <recommendedName>
        <fullName evidence="3">Alcohol dehydrogenase-like C-terminal domain-containing protein</fullName>
    </recommendedName>
</protein>
<evidence type="ECO:0008006" key="3">
    <source>
        <dbReference type="Google" id="ProtNLM"/>
    </source>
</evidence>